<feature type="transmembrane region" description="Helical" evidence="7">
    <location>
        <begin position="268"/>
        <end position="290"/>
    </location>
</feature>
<evidence type="ECO:0000256" key="2">
    <source>
        <dbReference type="ARBA" id="ARBA00022475"/>
    </source>
</evidence>
<dbReference type="PANTHER" id="PTHR30619">
    <property type="entry name" value="DNA INTERNALIZATION/COMPETENCE PROTEIN COMEC/REC2"/>
    <property type="match status" value="1"/>
</dbReference>
<feature type="compositionally biased region" description="Basic residues" evidence="6">
    <location>
        <begin position="453"/>
        <end position="462"/>
    </location>
</feature>
<evidence type="ECO:0000259" key="8">
    <source>
        <dbReference type="SMART" id="SM00849"/>
    </source>
</evidence>
<evidence type="ECO:0000256" key="6">
    <source>
        <dbReference type="SAM" id="MobiDB-lite"/>
    </source>
</evidence>
<keyword evidence="5 7" id="KW-0472">Membrane</keyword>
<dbReference type="InterPro" id="IPR001279">
    <property type="entry name" value="Metallo-B-lactamas"/>
</dbReference>
<accession>A0A7W0CDA2</accession>
<keyword evidence="4 7" id="KW-1133">Transmembrane helix</keyword>
<comment type="caution">
    <text evidence="9">The sequence shown here is derived from an EMBL/GenBank/DDBJ whole genome shotgun (WGS) entry which is preliminary data.</text>
</comment>
<evidence type="ECO:0000256" key="7">
    <source>
        <dbReference type="SAM" id="Phobius"/>
    </source>
</evidence>
<evidence type="ECO:0000256" key="1">
    <source>
        <dbReference type="ARBA" id="ARBA00004651"/>
    </source>
</evidence>
<protein>
    <submittedName>
        <fullName evidence="9">Competence protein ComEC</fullName>
    </submittedName>
</protein>
<dbReference type="EMBL" id="JACDUR010000001">
    <property type="protein sequence ID" value="MBA2889039.1"/>
    <property type="molecule type" value="Genomic_DNA"/>
</dbReference>
<name>A0A7W0CDA2_9ACTN</name>
<feature type="compositionally biased region" description="Basic residues" evidence="6">
    <location>
        <begin position="57"/>
        <end position="73"/>
    </location>
</feature>
<evidence type="ECO:0000313" key="9">
    <source>
        <dbReference type="EMBL" id="MBA2889039.1"/>
    </source>
</evidence>
<feature type="region of interest" description="Disordered" evidence="6">
    <location>
        <begin position="697"/>
        <end position="723"/>
    </location>
</feature>
<dbReference type="CDD" id="cd07731">
    <property type="entry name" value="ComA-like_MBL-fold"/>
    <property type="match status" value="1"/>
</dbReference>
<dbReference type="GO" id="GO:0005886">
    <property type="term" value="C:plasma membrane"/>
    <property type="evidence" value="ECO:0007669"/>
    <property type="project" value="UniProtKB-SubCell"/>
</dbReference>
<feature type="region of interest" description="Disordered" evidence="6">
    <location>
        <begin position="438"/>
        <end position="462"/>
    </location>
</feature>
<evidence type="ECO:0000256" key="4">
    <source>
        <dbReference type="ARBA" id="ARBA00022989"/>
    </source>
</evidence>
<feature type="transmembrane region" description="Helical" evidence="7">
    <location>
        <begin position="297"/>
        <end position="315"/>
    </location>
</feature>
<keyword evidence="3 7" id="KW-0812">Transmembrane</keyword>
<feature type="transmembrane region" description="Helical" evidence="7">
    <location>
        <begin position="532"/>
        <end position="552"/>
    </location>
</feature>
<dbReference type="Proteomes" id="UP000530928">
    <property type="component" value="Unassembled WGS sequence"/>
</dbReference>
<reference evidence="9 10" key="1">
    <citation type="submission" date="2020-07" db="EMBL/GenBank/DDBJ databases">
        <title>Genomic Encyclopedia of Type Strains, Phase IV (KMG-IV): sequencing the most valuable type-strain genomes for metagenomic binning, comparative biology and taxonomic classification.</title>
        <authorList>
            <person name="Goeker M."/>
        </authorList>
    </citation>
    <scope>NUCLEOTIDE SEQUENCE [LARGE SCALE GENOMIC DNA]</scope>
    <source>
        <strain evidence="9 10">DSM 45533</strain>
    </source>
</reference>
<dbReference type="InterPro" id="IPR036866">
    <property type="entry name" value="RibonucZ/Hydroxyglut_hydro"/>
</dbReference>
<feature type="transmembrane region" description="Helical" evidence="7">
    <location>
        <begin position="589"/>
        <end position="609"/>
    </location>
</feature>
<dbReference type="RefSeq" id="WP_281389442.1">
    <property type="nucleotide sequence ID" value="NZ_BAABAM010000001.1"/>
</dbReference>
<feature type="transmembrane region" description="Helical" evidence="7">
    <location>
        <begin position="505"/>
        <end position="525"/>
    </location>
</feature>
<dbReference type="NCBIfam" id="TIGR00360">
    <property type="entry name" value="ComEC_N-term"/>
    <property type="match status" value="1"/>
</dbReference>
<dbReference type="AlphaFoldDB" id="A0A7W0CDA2"/>
<dbReference type="Pfam" id="PF00753">
    <property type="entry name" value="Lactamase_B"/>
    <property type="match status" value="1"/>
</dbReference>
<dbReference type="InterPro" id="IPR035681">
    <property type="entry name" value="ComA-like_MBL"/>
</dbReference>
<proteinExistence type="predicted"/>
<keyword evidence="10" id="KW-1185">Reference proteome</keyword>
<comment type="subcellular location">
    <subcellularLocation>
        <location evidence="1">Cell membrane</location>
        <topology evidence="1">Multi-pass membrane protein</topology>
    </subcellularLocation>
</comment>
<evidence type="ECO:0000256" key="5">
    <source>
        <dbReference type="ARBA" id="ARBA00023136"/>
    </source>
</evidence>
<dbReference type="Gene3D" id="3.60.15.10">
    <property type="entry name" value="Ribonuclease Z/Hydroxyacylglutathione hydrolase-like"/>
    <property type="match status" value="1"/>
</dbReference>
<feature type="region of interest" description="Disordered" evidence="6">
    <location>
        <begin position="49"/>
        <end position="79"/>
    </location>
</feature>
<dbReference type="InterPro" id="IPR052159">
    <property type="entry name" value="Competence_DNA_uptake"/>
</dbReference>
<dbReference type="PANTHER" id="PTHR30619:SF1">
    <property type="entry name" value="RECOMBINATION PROTEIN 2"/>
    <property type="match status" value="1"/>
</dbReference>
<dbReference type="InterPro" id="IPR004477">
    <property type="entry name" value="ComEC_N"/>
</dbReference>
<gene>
    <name evidence="9" type="ORF">HNR30_000374</name>
</gene>
<feature type="transmembrane region" description="Helical" evidence="7">
    <location>
        <begin position="321"/>
        <end position="337"/>
    </location>
</feature>
<dbReference type="Pfam" id="PF03772">
    <property type="entry name" value="Competence"/>
    <property type="match status" value="2"/>
</dbReference>
<keyword evidence="2" id="KW-1003">Cell membrane</keyword>
<sequence length="876" mass="91082">MWSLTLPAAGAWLTALTLLALPPLIATLTAPACATLAVLAWLLTRPSSPHPPGLTPHVRHAAPRRPLTRHRKPPLPTIPLRHRRPLTALLSAMAATAAVVALTLHSTTTGPIPALAAQGATITAEVTLTDDPKARKSPTSRESIVAQARIDAIHHQGTRTTLSTPVVLFANGPQWGPLLPSQRLQVTGRLTPAAPGDLVAAFLLVRGPPRILTRPTWIHTAAGDLRAGLRDAAAVLPPDQRGLLPGLVVGDVSRMDPQVAADFRDAGLTHLLAVSGANLAIVAGAVLALARLAGFPLPARALLASAAMLAFAVVARPSPSVLRALVMGLVAMLTLGTGRARDGFTALSAAVLLLILFDPGLARSYGFALSVCATAGLLLLAPRLSNALAGGPATHHPTPLRDRLRNLKTRHVTFLRSATTRRASPPLNLTAWRAKLHRSLPPTDTPDHPSATHPHRQPSTGRRRLPHWIAEALAIPIAAQAAVTPVLVLMAGQLTLIAIPANLLAAPAVAPATLLGFAAAVVAPLSPEAAELLVIPAGYAVAWIIAVAEWAASMPLTEIPWPGGLPGLALLAVVVAIAVPLLRSGRWRPLIAVIVCAVLLAVLAVRPMVASWPPPRWLLVACDVGQGDGLVIAAGPGRGVVVDTGPDPILMDRCLRDLGVREVPLLVLTHPHADHVAGTSGVLRGRPVGAVLLSPVTEEHPRAEREPVPPIPDQGPQTPKPARWVATPGSRWTFGPSEVTVLGPPTGSPASEGPGEGSAVNNASIVLHVRWSAGSALLSGDIETEAQTALVRHGLPSVDVLKVPHHGSARQDPAFLAATGARAALISVGADNLYGHPAPFTLAALHRLGTRIYRTDQAGHLVVLERDGRLAVGGSE</sequence>
<organism evidence="9 10">
    <name type="scientific">Nonomuraea soli</name>
    <dbReference type="NCBI Taxonomy" id="1032476"/>
    <lineage>
        <taxon>Bacteria</taxon>
        <taxon>Bacillati</taxon>
        <taxon>Actinomycetota</taxon>
        <taxon>Actinomycetes</taxon>
        <taxon>Streptosporangiales</taxon>
        <taxon>Streptosporangiaceae</taxon>
        <taxon>Nonomuraea</taxon>
    </lineage>
</organism>
<feature type="domain" description="Metallo-beta-lactamase" evidence="8">
    <location>
        <begin position="626"/>
        <end position="830"/>
    </location>
</feature>
<feature type="transmembrane region" description="Helical" evidence="7">
    <location>
        <begin position="367"/>
        <end position="384"/>
    </location>
</feature>
<feature type="compositionally biased region" description="Basic and acidic residues" evidence="6">
    <location>
        <begin position="697"/>
        <end position="707"/>
    </location>
</feature>
<feature type="transmembrane region" description="Helical" evidence="7">
    <location>
        <begin position="472"/>
        <end position="499"/>
    </location>
</feature>
<feature type="transmembrane region" description="Helical" evidence="7">
    <location>
        <begin position="564"/>
        <end position="582"/>
    </location>
</feature>
<evidence type="ECO:0000256" key="3">
    <source>
        <dbReference type="ARBA" id="ARBA00022692"/>
    </source>
</evidence>
<dbReference type="SMART" id="SM00849">
    <property type="entry name" value="Lactamase_B"/>
    <property type="match status" value="1"/>
</dbReference>
<evidence type="ECO:0000313" key="10">
    <source>
        <dbReference type="Proteomes" id="UP000530928"/>
    </source>
</evidence>
<dbReference type="SUPFAM" id="SSF56281">
    <property type="entry name" value="Metallo-hydrolase/oxidoreductase"/>
    <property type="match status" value="1"/>
</dbReference>